<name>A0ABP8IST3_9BACT</name>
<proteinExistence type="predicted"/>
<feature type="chain" id="PRO_5045164268" evidence="2">
    <location>
        <begin position="26"/>
        <end position="272"/>
    </location>
</feature>
<organism evidence="3 4">
    <name type="scientific">Hymenobacter saemangeumensis</name>
    <dbReference type="NCBI Taxonomy" id="1084522"/>
    <lineage>
        <taxon>Bacteria</taxon>
        <taxon>Pseudomonadati</taxon>
        <taxon>Bacteroidota</taxon>
        <taxon>Cytophagia</taxon>
        <taxon>Cytophagales</taxon>
        <taxon>Hymenobacteraceae</taxon>
        <taxon>Hymenobacter</taxon>
    </lineage>
</organism>
<evidence type="ECO:0000256" key="2">
    <source>
        <dbReference type="SAM" id="SignalP"/>
    </source>
</evidence>
<sequence>MLLPQHGNRLYLAALGLACALAACGGSSAPAGQPSISQQAAGSPDPNSRASLSPQGSVSATGPAPADNGDVPALHSLEINDNTTLAPGLVVSYQSIPRPASTVVRDPCDIGIMFSIRWSGKTIFRDTMNGCDYDPELVDSTIRKVYPLWLPTSKASGELLVVFNNRPSKDLARRFFIQGQLVTMIDTLPTFDGPARDADGDGKREFSGTLEYGEEWEDEKGRLRHAYNPTLFYEVRPTGLVLDSTLTMRRARVQYGKFYGFDYSTEPLILAK</sequence>
<evidence type="ECO:0000313" key="3">
    <source>
        <dbReference type="EMBL" id="GAA4369684.1"/>
    </source>
</evidence>
<feature type="compositionally biased region" description="Polar residues" evidence="1">
    <location>
        <begin position="45"/>
        <end position="60"/>
    </location>
</feature>
<gene>
    <name evidence="3" type="ORF">GCM10023185_43560</name>
</gene>
<dbReference type="Proteomes" id="UP001501153">
    <property type="component" value="Unassembled WGS sequence"/>
</dbReference>
<dbReference type="EMBL" id="BAABGZ010000081">
    <property type="protein sequence ID" value="GAA4369684.1"/>
    <property type="molecule type" value="Genomic_DNA"/>
</dbReference>
<evidence type="ECO:0000256" key="1">
    <source>
        <dbReference type="SAM" id="MobiDB-lite"/>
    </source>
</evidence>
<feature type="compositionally biased region" description="Low complexity" evidence="1">
    <location>
        <begin position="32"/>
        <end position="44"/>
    </location>
</feature>
<feature type="signal peptide" evidence="2">
    <location>
        <begin position="1"/>
        <end position="25"/>
    </location>
</feature>
<keyword evidence="4" id="KW-1185">Reference proteome</keyword>
<evidence type="ECO:0000313" key="4">
    <source>
        <dbReference type="Proteomes" id="UP001501153"/>
    </source>
</evidence>
<comment type="caution">
    <text evidence="3">The sequence shown here is derived from an EMBL/GenBank/DDBJ whole genome shotgun (WGS) entry which is preliminary data.</text>
</comment>
<reference evidence="4" key="1">
    <citation type="journal article" date="2019" name="Int. J. Syst. Evol. Microbiol.">
        <title>The Global Catalogue of Microorganisms (GCM) 10K type strain sequencing project: providing services to taxonomists for standard genome sequencing and annotation.</title>
        <authorList>
            <consortium name="The Broad Institute Genomics Platform"/>
            <consortium name="The Broad Institute Genome Sequencing Center for Infectious Disease"/>
            <person name="Wu L."/>
            <person name="Ma J."/>
        </authorList>
    </citation>
    <scope>NUCLEOTIDE SEQUENCE [LARGE SCALE GENOMIC DNA]</scope>
    <source>
        <strain evidence="4">JCM 17923</strain>
    </source>
</reference>
<accession>A0ABP8IST3</accession>
<keyword evidence="2" id="KW-0732">Signal</keyword>
<protein>
    <submittedName>
        <fullName evidence="3">Uncharacterized protein</fullName>
    </submittedName>
</protein>
<feature type="region of interest" description="Disordered" evidence="1">
    <location>
        <begin position="32"/>
        <end position="74"/>
    </location>
</feature>